<evidence type="ECO:0000256" key="1">
    <source>
        <dbReference type="ARBA" id="ARBA00011028"/>
    </source>
</evidence>
<evidence type="ECO:0000256" key="4">
    <source>
        <dbReference type="SAM" id="SignalP"/>
    </source>
</evidence>
<evidence type="ECO:0000256" key="2">
    <source>
        <dbReference type="ARBA" id="ARBA00022448"/>
    </source>
</evidence>
<dbReference type="GO" id="GO:0046872">
    <property type="term" value="F:metal ion binding"/>
    <property type="evidence" value="ECO:0007669"/>
    <property type="project" value="InterPro"/>
</dbReference>
<dbReference type="Proteomes" id="UP001211044">
    <property type="component" value="Chromosome"/>
</dbReference>
<dbReference type="RefSeq" id="WP_004806248.1">
    <property type="nucleotide sequence ID" value="NZ_CP116394.1"/>
</dbReference>
<dbReference type="PROSITE" id="PS51257">
    <property type="entry name" value="PROKAR_LIPOPROTEIN"/>
    <property type="match status" value="1"/>
</dbReference>
<proteinExistence type="inferred from homology"/>
<dbReference type="InterPro" id="IPR050492">
    <property type="entry name" value="Bact_metal-bind_prot9"/>
</dbReference>
<keyword evidence="3 4" id="KW-0732">Signal</keyword>
<accession>A0AB38XRE4</accession>
<sequence>MKRFAFLAAACLALCSCQGTTAQPQQGLEVSTAFYPLQYLVEEIAGKEAHITSLTPAGTEPHDLELATKDLVQLHKADLVLYQKGFQPAVDEAIRQAEPKTALDISTAVALVPTTAHEGEHALVGISKAHEHAELDPHFWLDPLRMEAAIAPINRALTQADPEHKEQFAANAAALKKRLDDLDSSYRQRLRNCGLSQIIVSHEAYGYLADRYGFLQVGLSGFDPEQEASPTQLAKIGKIAADAGVEVIFSENLLNQKSAKTLAADLGIKSEVLDPIETKVGKADYLDTMKLNLDKIANALQCKTK</sequence>
<keyword evidence="2" id="KW-0813">Transport</keyword>
<dbReference type="SUPFAM" id="SSF53807">
    <property type="entry name" value="Helical backbone' metal receptor"/>
    <property type="match status" value="1"/>
</dbReference>
<dbReference type="EMBL" id="CP116394">
    <property type="protein sequence ID" value="WCE46922.1"/>
    <property type="molecule type" value="Genomic_DNA"/>
</dbReference>
<feature type="signal peptide" evidence="4">
    <location>
        <begin position="1"/>
        <end position="22"/>
    </location>
</feature>
<dbReference type="Pfam" id="PF01297">
    <property type="entry name" value="ZnuA"/>
    <property type="match status" value="1"/>
</dbReference>
<gene>
    <name evidence="5" type="ORF">PIG85_04550</name>
</gene>
<dbReference type="InterPro" id="IPR006127">
    <property type="entry name" value="ZnuA-like"/>
</dbReference>
<feature type="chain" id="PRO_5044307139" evidence="4">
    <location>
        <begin position="23"/>
        <end position="305"/>
    </location>
</feature>
<dbReference type="AlphaFoldDB" id="A0AB38XRE4"/>
<dbReference type="PANTHER" id="PTHR42953:SF3">
    <property type="entry name" value="HIGH-AFFINITY ZINC UPTAKE SYSTEM PROTEIN ZNUA"/>
    <property type="match status" value="1"/>
</dbReference>
<protein>
    <submittedName>
        <fullName evidence="5">Metal ABC transporter substrate-binding protein</fullName>
    </submittedName>
</protein>
<name>A0AB38XRE4_9ACTO</name>
<organism evidence="5 6">
    <name type="scientific">Winkia neuii subsp. anitrata</name>
    <dbReference type="NCBI Taxonomy" id="29318"/>
    <lineage>
        <taxon>Bacteria</taxon>
        <taxon>Bacillati</taxon>
        <taxon>Actinomycetota</taxon>
        <taxon>Actinomycetes</taxon>
        <taxon>Actinomycetales</taxon>
        <taxon>Actinomycetaceae</taxon>
        <taxon>Winkia</taxon>
    </lineage>
</organism>
<evidence type="ECO:0000256" key="3">
    <source>
        <dbReference type="ARBA" id="ARBA00022729"/>
    </source>
</evidence>
<reference evidence="5" key="1">
    <citation type="submission" date="2023-01" db="EMBL/GenBank/DDBJ databases">
        <title>Comparative Genomic Analysis of the Clinically-Derived Winkia Strain NY0527 Provides Evidence into the Taxonomic Reassignment of Winkia neuii and Characterizes Their Virulence Traits.</title>
        <authorList>
            <person name="Cai X."/>
            <person name="Peng Y."/>
            <person name="Li M."/>
            <person name="Qiu Y."/>
            <person name="Wang Y."/>
            <person name="Xu L."/>
            <person name="Hou Q."/>
        </authorList>
    </citation>
    <scope>NUCLEOTIDE SEQUENCE</scope>
    <source>
        <strain evidence="5">NY0527</strain>
    </source>
</reference>
<dbReference type="KEGG" id="wne:PIG85_04550"/>
<dbReference type="PANTHER" id="PTHR42953">
    <property type="entry name" value="HIGH-AFFINITY ZINC UPTAKE SYSTEM PROTEIN ZNUA-RELATED"/>
    <property type="match status" value="1"/>
</dbReference>
<dbReference type="GO" id="GO:0030001">
    <property type="term" value="P:metal ion transport"/>
    <property type="evidence" value="ECO:0007669"/>
    <property type="project" value="InterPro"/>
</dbReference>
<comment type="similarity">
    <text evidence="1">Belongs to the bacterial solute-binding protein 9 family.</text>
</comment>
<dbReference type="Gene3D" id="3.40.50.1980">
    <property type="entry name" value="Nitrogenase molybdenum iron protein domain"/>
    <property type="match status" value="2"/>
</dbReference>
<evidence type="ECO:0000313" key="6">
    <source>
        <dbReference type="Proteomes" id="UP001211044"/>
    </source>
</evidence>
<evidence type="ECO:0000313" key="5">
    <source>
        <dbReference type="EMBL" id="WCE46922.1"/>
    </source>
</evidence>